<proteinExistence type="predicted"/>
<name>A0AC58T3S7_TOBAC</name>
<organism evidence="1 2">
    <name type="scientific">Nicotiana tabacum</name>
    <name type="common">Common tobacco</name>
    <dbReference type="NCBI Taxonomy" id="4097"/>
    <lineage>
        <taxon>Eukaryota</taxon>
        <taxon>Viridiplantae</taxon>
        <taxon>Streptophyta</taxon>
        <taxon>Embryophyta</taxon>
        <taxon>Tracheophyta</taxon>
        <taxon>Spermatophyta</taxon>
        <taxon>Magnoliopsida</taxon>
        <taxon>eudicotyledons</taxon>
        <taxon>Gunneridae</taxon>
        <taxon>Pentapetalae</taxon>
        <taxon>asterids</taxon>
        <taxon>lamiids</taxon>
        <taxon>Solanales</taxon>
        <taxon>Solanaceae</taxon>
        <taxon>Nicotianoideae</taxon>
        <taxon>Nicotianeae</taxon>
        <taxon>Nicotiana</taxon>
    </lineage>
</organism>
<gene>
    <name evidence="2" type="primary">LOC107830111</name>
</gene>
<keyword evidence="1" id="KW-1185">Reference proteome</keyword>
<reference evidence="1" key="1">
    <citation type="journal article" date="2014" name="Nat. Commun.">
        <title>The tobacco genome sequence and its comparison with those of tomato and potato.</title>
        <authorList>
            <person name="Sierro N."/>
            <person name="Battey J.N."/>
            <person name="Ouadi S."/>
            <person name="Bakaher N."/>
            <person name="Bovet L."/>
            <person name="Willig A."/>
            <person name="Goepfert S."/>
            <person name="Peitsch M.C."/>
            <person name="Ivanov N.V."/>
        </authorList>
    </citation>
    <scope>NUCLEOTIDE SEQUENCE [LARGE SCALE GENOMIC DNA]</scope>
</reference>
<evidence type="ECO:0000313" key="2">
    <source>
        <dbReference type="RefSeq" id="XP_075091893.1"/>
    </source>
</evidence>
<accession>A0AC58T3S7</accession>
<evidence type="ECO:0000313" key="1">
    <source>
        <dbReference type="Proteomes" id="UP000790787"/>
    </source>
</evidence>
<dbReference type="Proteomes" id="UP000790787">
    <property type="component" value="Chromosome 17"/>
</dbReference>
<reference evidence="2" key="2">
    <citation type="submission" date="2025-08" db="UniProtKB">
        <authorList>
            <consortium name="RefSeq"/>
        </authorList>
    </citation>
    <scope>IDENTIFICATION</scope>
    <source>
        <tissue evidence="2">Leaf</tissue>
    </source>
</reference>
<sequence length="309" mass="35047">MAMNPIQEVEVFDVWRIDFMGPFVSSYNNKYILVAVDYVSKWVEAMALPTNDAKAVISFLRKNIFTRFGTPRAIISDGGTHFCNRAFATLLEKYGIRHKVATPYHPQTSGQVKVSNREIKIVLTKTVNATWVDWARKLDDALWAYRTAFKTLIGMSPYKLVFGKACHFPVELEHKAFWALRQLNLDFEAAGTSRVIELYELDEFRYHALESKLKSRWSGPFRVLEIHPTGAVEIASEDGSRKFRVIGNRLKHYLGMDETKELTCLQAILADRALDLASPGPQRARPGGKPRVASVISRMGAHLAWVTAR</sequence>
<protein>
    <submittedName>
        <fullName evidence="2">Uncharacterized protein LOC107830111</fullName>
    </submittedName>
</protein>
<dbReference type="RefSeq" id="XP_075091893.1">
    <property type="nucleotide sequence ID" value="XM_075235792.1"/>
</dbReference>